<evidence type="ECO:0000313" key="8">
    <source>
        <dbReference type="Proteomes" id="UP000093795"/>
    </source>
</evidence>
<sequence>MLMAAVRPEFRADILVPERGALMFDTAPCRVPGCVRQPRIRGLCKGHHNAWQQEGRPDIDVFATIASPEGLGRKELTACAVAGCRFGVARRGLCVRHHGIWERSSRRDRTAWIAAVPLVHDPDHPVCALSYCTLWTQGRSAFCVNHRSRWEAARRPDIDEFIVLCESYGDDRFDFRSFDDRRQLKLEMQYALQCRHDERQVKTPAGIARAVIAIVAASGVASLLEWPTTRWIEFFDANHAARHGQNGQVAFLRYAYRCLEDLHCGSGWEAEFPRDVWELRRLGVEGRKRLRFDGITQPWLRDLAKRFARWRLSIGRSPNQAYIDVQAVTRLAGFLASPPVNITRLAGINRAVLERYLADLSTDSRALRSRSRDISSLGAFLDAIRRHEWDADLPASAAFYPDDFPKPDKRLPRGLAEYIMAQVEQPANLDRWNNPESRLLTMILMRCGLRIGDATKIAFDCVIRGGDGAPYLRYTNAKMKREALVPIDEEVEKAIAEQQQRIRQQWRDGSSCLFPAPKMNPDGHRPLTTQSYRGGLRDWLERCDVRDEHGRPVHLTPHQWRHTFGTRLINRDVPQEVVRVLLDHSSGEMTAHYARLHDATVRRHWESARKVDAKGQTVSIDPDGPLAEANWAKQRLGRVTQALPNGFCGLPVQKTCPHANACLTCPMFVTTPEFLPQHHEHRQQVLQIISAAEARGQLRLVEMNQQVLGNLDTIITTLETDSGSEELEPANAG</sequence>
<dbReference type="Pfam" id="PF00589">
    <property type="entry name" value="Phage_integrase"/>
    <property type="match status" value="1"/>
</dbReference>
<dbReference type="GO" id="GO:0006310">
    <property type="term" value="P:DNA recombination"/>
    <property type="evidence" value="ECO:0007669"/>
    <property type="project" value="UniProtKB-KW"/>
</dbReference>
<comment type="caution">
    <text evidence="7">The sequence shown here is derived from an EMBL/GenBank/DDBJ whole genome shotgun (WGS) entry which is preliminary data.</text>
</comment>
<reference evidence="7 8" key="1">
    <citation type="submission" date="2016-06" db="EMBL/GenBank/DDBJ databases">
        <authorList>
            <person name="Kjaerup R.B."/>
            <person name="Dalgaard T.S."/>
            <person name="Juul-Madsen H.R."/>
        </authorList>
    </citation>
    <scope>NUCLEOTIDE SEQUENCE [LARGE SCALE GENOMIC DNA]</scope>
    <source>
        <strain evidence="7 8">1081914.2</strain>
    </source>
</reference>
<keyword evidence="3" id="KW-0233">DNA recombination</keyword>
<dbReference type="Gene3D" id="1.10.443.10">
    <property type="entry name" value="Intergrase catalytic core"/>
    <property type="match status" value="1"/>
</dbReference>
<evidence type="ECO:0000256" key="2">
    <source>
        <dbReference type="ARBA" id="ARBA00023125"/>
    </source>
</evidence>
<dbReference type="GO" id="GO:0003677">
    <property type="term" value="F:DNA binding"/>
    <property type="evidence" value="ECO:0007669"/>
    <property type="project" value="UniProtKB-UniRule"/>
</dbReference>
<dbReference type="PROSITE" id="PS51900">
    <property type="entry name" value="CB"/>
    <property type="match status" value="1"/>
</dbReference>
<dbReference type="InterPro" id="IPR013762">
    <property type="entry name" value="Integrase-like_cat_sf"/>
</dbReference>
<name>A0A1A3CRL0_MYCAS</name>
<protein>
    <submittedName>
        <fullName evidence="7">Integrase</fullName>
    </submittedName>
</protein>
<dbReference type="EMBL" id="LZKQ01000057">
    <property type="protein sequence ID" value="OBI89509.1"/>
    <property type="molecule type" value="Genomic_DNA"/>
</dbReference>
<gene>
    <name evidence="7" type="ORF">A9X01_00865</name>
</gene>
<evidence type="ECO:0000259" key="6">
    <source>
        <dbReference type="PROSITE" id="PS51900"/>
    </source>
</evidence>
<evidence type="ECO:0000256" key="1">
    <source>
        <dbReference type="ARBA" id="ARBA00008857"/>
    </source>
</evidence>
<evidence type="ECO:0000256" key="3">
    <source>
        <dbReference type="ARBA" id="ARBA00023172"/>
    </source>
</evidence>
<evidence type="ECO:0000256" key="4">
    <source>
        <dbReference type="PROSITE-ProRule" id="PRU01248"/>
    </source>
</evidence>
<accession>A0A1A3CRL0</accession>
<organism evidence="7 8">
    <name type="scientific">Mycobacterium asiaticum</name>
    <dbReference type="NCBI Taxonomy" id="1790"/>
    <lineage>
        <taxon>Bacteria</taxon>
        <taxon>Bacillati</taxon>
        <taxon>Actinomycetota</taxon>
        <taxon>Actinomycetes</taxon>
        <taxon>Mycobacteriales</taxon>
        <taxon>Mycobacteriaceae</taxon>
        <taxon>Mycobacterium</taxon>
    </lineage>
</organism>
<dbReference type="InterPro" id="IPR011010">
    <property type="entry name" value="DNA_brk_join_enz"/>
</dbReference>
<dbReference type="InterPro" id="IPR002104">
    <property type="entry name" value="Integrase_catalytic"/>
</dbReference>
<dbReference type="PROSITE" id="PS51898">
    <property type="entry name" value="TYR_RECOMBINASE"/>
    <property type="match status" value="1"/>
</dbReference>
<dbReference type="InterPro" id="IPR050090">
    <property type="entry name" value="Tyrosine_recombinase_XerCD"/>
</dbReference>
<dbReference type="Proteomes" id="UP000093795">
    <property type="component" value="Unassembled WGS sequence"/>
</dbReference>
<keyword evidence="2 4" id="KW-0238">DNA-binding</keyword>
<dbReference type="SUPFAM" id="SSF56349">
    <property type="entry name" value="DNA breaking-rejoining enzymes"/>
    <property type="match status" value="1"/>
</dbReference>
<dbReference type="GO" id="GO:0015074">
    <property type="term" value="P:DNA integration"/>
    <property type="evidence" value="ECO:0007669"/>
    <property type="project" value="InterPro"/>
</dbReference>
<dbReference type="AlphaFoldDB" id="A0A1A3CRL0"/>
<proteinExistence type="inferred from homology"/>
<evidence type="ECO:0000259" key="5">
    <source>
        <dbReference type="PROSITE" id="PS51898"/>
    </source>
</evidence>
<feature type="domain" description="Core-binding (CB)" evidence="6">
    <location>
        <begin position="298"/>
        <end position="385"/>
    </location>
</feature>
<dbReference type="PANTHER" id="PTHR30349">
    <property type="entry name" value="PHAGE INTEGRASE-RELATED"/>
    <property type="match status" value="1"/>
</dbReference>
<dbReference type="PANTHER" id="PTHR30349:SF41">
    <property type="entry name" value="INTEGRASE_RECOMBINASE PROTEIN MJ0367-RELATED"/>
    <property type="match status" value="1"/>
</dbReference>
<dbReference type="InterPro" id="IPR044068">
    <property type="entry name" value="CB"/>
</dbReference>
<evidence type="ECO:0000313" key="7">
    <source>
        <dbReference type="EMBL" id="OBI89509.1"/>
    </source>
</evidence>
<comment type="similarity">
    <text evidence="1">Belongs to the 'phage' integrase family.</text>
</comment>
<feature type="domain" description="Tyr recombinase" evidence="5">
    <location>
        <begin position="410"/>
        <end position="606"/>
    </location>
</feature>